<accession>A0AAD7INQ1</accession>
<reference evidence="2" key="1">
    <citation type="submission" date="2023-03" db="EMBL/GenBank/DDBJ databases">
        <title>Massive genome expansion in bonnet fungi (Mycena s.s.) driven by repeated elements and novel gene families across ecological guilds.</title>
        <authorList>
            <consortium name="Lawrence Berkeley National Laboratory"/>
            <person name="Harder C.B."/>
            <person name="Miyauchi S."/>
            <person name="Viragh M."/>
            <person name="Kuo A."/>
            <person name="Thoen E."/>
            <person name="Andreopoulos B."/>
            <person name="Lu D."/>
            <person name="Skrede I."/>
            <person name="Drula E."/>
            <person name="Henrissat B."/>
            <person name="Morin E."/>
            <person name="Kohler A."/>
            <person name="Barry K."/>
            <person name="LaButti K."/>
            <person name="Morin E."/>
            <person name="Salamov A."/>
            <person name="Lipzen A."/>
            <person name="Mereny Z."/>
            <person name="Hegedus B."/>
            <person name="Baldrian P."/>
            <person name="Stursova M."/>
            <person name="Weitz H."/>
            <person name="Taylor A."/>
            <person name="Grigoriev I.V."/>
            <person name="Nagy L.G."/>
            <person name="Martin F."/>
            <person name="Kauserud H."/>
        </authorList>
    </citation>
    <scope>NUCLEOTIDE SEQUENCE</scope>
    <source>
        <strain evidence="2">CBHHK188m</strain>
    </source>
</reference>
<dbReference type="Proteomes" id="UP001215280">
    <property type="component" value="Unassembled WGS sequence"/>
</dbReference>
<evidence type="ECO:0000313" key="2">
    <source>
        <dbReference type="EMBL" id="KAJ7745535.1"/>
    </source>
</evidence>
<keyword evidence="3" id="KW-1185">Reference proteome</keyword>
<organism evidence="2 3">
    <name type="scientific">Mycena maculata</name>
    <dbReference type="NCBI Taxonomy" id="230809"/>
    <lineage>
        <taxon>Eukaryota</taxon>
        <taxon>Fungi</taxon>
        <taxon>Dikarya</taxon>
        <taxon>Basidiomycota</taxon>
        <taxon>Agaricomycotina</taxon>
        <taxon>Agaricomycetes</taxon>
        <taxon>Agaricomycetidae</taxon>
        <taxon>Agaricales</taxon>
        <taxon>Marasmiineae</taxon>
        <taxon>Mycenaceae</taxon>
        <taxon>Mycena</taxon>
    </lineage>
</organism>
<feature type="region of interest" description="Disordered" evidence="1">
    <location>
        <begin position="106"/>
        <end position="147"/>
    </location>
</feature>
<gene>
    <name evidence="2" type="ORF">DFH07DRAFT_15273</name>
</gene>
<evidence type="ECO:0000313" key="3">
    <source>
        <dbReference type="Proteomes" id="UP001215280"/>
    </source>
</evidence>
<sequence>MTSRSLSRFESTLCVCLAEGMRRASWSVCVGLSPSFRRPRRTARERSLLGNLTLVNDLEFRTPVKYCVRHAKFRSARGVQCCCCDPRASLQSISCEGHPYFPGQLEGPSAVSTTSPGNKTGAETFTWPPPPPPPPNQKPKQPPLSPFNTLVAKLTPVAPIIQRIRTVGSTAINCRHHTVGREPWI</sequence>
<evidence type="ECO:0000256" key="1">
    <source>
        <dbReference type="SAM" id="MobiDB-lite"/>
    </source>
</evidence>
<comment type="caution">
    <text evidence="2">The sequence shown here is derived from an EMBL/GenBank/DDBJ whole genome shotgun (WGS) entry which is preliminary data.</text>
</comment>
<protein>
    <submittedName>
        <fullName evidence="2">Uncharacterized protein</fullName>
    </submittedName>
</protein>
<dbReference type="AlphaFoldDB" id="A0AAD7INQ1"/>
<feature type="compositionally biased region" description="Pro residues" evidence="1">
    <location>
        <begin position="127"/>
        <end position="145"/>
    </location>
</feature>
<name>A0AAD7INQ1_9AGAR</name>
<proteinExistence type="predicted"/>
<dbReference type="EMBL" id="JARJLG010000102">
    <property type="protein sequence ID" value="KAJ7745535.1"/>
    <property type="molecule type" value="Genomic_DNA"/>
</dbReference>
<feature type="compositionally biased region" description="Polar residues" evidence="1">
    <location>
        <begin position="110"/>
        <end position="123"/>
    </location>
</feature>